<feature type="binding site" evidence="6">
    <location>
        <position position="148"/>
    </location>
    <ligand>
        <name>S-adenosyl-L-methionine</name>
        <dbReference type="ChEBI" id="CHEBI:59789"/>
    </ligand>
</feature>
<comment type="similarity">
    <text evidence="6">Belongs to the methyltransferase superfamily. RNA methyltransferase RsmG family.</text>
</comment>
<keyword evidence="4 6" id="KW-0808">Transferase</keyword>
<dbReference type="HAMAP" id="MF_00074">
    <property type="entry name" value="16SrRNA_methyltr_G"/>
    <property type="match status" value="1"/>
</dbReference>
<dbReference type="PANTHER" id="PTHR31760">
    <property type="entry name" value="S-ADENOSYL-L-METHIONINE-DEPENDENT METHYLTRANSFERASES SUPERFAMILY PROTEIN"/>
    <property type="match status" value="1"/>
</dbReference>
<dbReference type="GO" id="GO:0070043">
    <property type="term" value="F:rRNA (guanine-N7-)-methyltransferase activity"/>
    <property type="evidence" value="ECO:0007669"/>
    <property type="project" value="UniProtKB-UniRule"/>
</dbReference>
<feature type="domain" description="tRNA/rRNA methyltransferase SpoU type" evidence="7">
    <location>
        <begin position="368"/>
        <end position="517"/>
    </location>
</feature>
<dbReference type="CDD" id="cd02440">
    <property type="entry name" value="AdoMet_MTases"/>
    <property type="match status" value="1"/>
</dbReference>
<evidence type="ECO:0000256" key="6">
    <source>
        <dbReference type="HAMAP-Rule" id="MF_00074"/>
    </source>
</evidence>
<dbReference type="EC" id="2.1.1.-" evidence="6"/>
<protein>
    <recommendedName>
        <fullName evidence="6">Ribosomal RNA small subunit methyltransferase G</fullName>
        <ecNumber evidence="6">2.1.1.-</ecNumber>
    </recommendedName>
    <alternativeName>
        <fullName evidence="6">16S rRNA 7-methylguanosine methyltransferase</fullName>
        <shortName evidence="6">16S rRNA m7G methyltransferase</shortName>
    </alternativeName>
</protein>
<organism evidence="8 9">
    <name type="scientific">Leptonema illini</name>
    <dbReference type="NCBI Taxonomy" id="183"/>
    <lineage>
        <taxon>Bacteria</taxon>
        <taxon>Pseudomonadati</taxon>
        <taxon>Spirochaetota</taxon>
        <taxon>Spirochaetia</taxon>
        <taxon>Leptospirales</taxon>
        <taxon>Leptospiraceae</taxon>
        <taxon>Leptonema</taxon>
    </lineage>
</organism>
<dbReference type="SUPFAM" id="SSF53335">
    <property type="entry name" value="S-adenosyl-L-methionine-dependent methyltransferases"/>
    <property type="match status" value="1"/>
</dbReference>
<dbReference type="InterPro" id="IPR001537">
    <property type="entry name" value="SpoU_MeTrfase"/>
</dbReference>
<comment type="caution">
    <text evidence="6">Lacks conserved residue(s) required for the propagation of feature annotation.</text>
</comment>
<dbReference type="NCBIfam" id="TIGR00138">
    <property type="entry name" value="rsmG_gidB"/>
    <property type="match status" value="1"/>
</dbReference>
<evidence type="ECO:0000313" key="8">
    <source>
        <dbReference type="EMBL" id="KAB2935471.1"/>
    </source>
</evidence>
<evidence type="ECO:0000256" key="3">
    <source>
        <dbReference type="ARBA" id="ARBA00022603"/>
    </source>
</evidence>
<gene>
    <name evidence="6 8" type="primary">rsmG</name>
    <name evidence="8" type="ORF">F9K24_01715</name>
</gene>
<evidence type="ECO:0000256" key="5">
    <source>
        <dbReference type="ARBA" id="ARBA00022691"/>
    </source>
</evidence>
<feature type="binding site" evidence="6">
    <location>
        <begin position="134"/>
        <end position="135"/>
    </location>
    <ligand>
        <name>S-adenosyl-L-methionine</name>
        <dbReference type="ChEBI" id="CHEBI:59789"/>
    </ligand>
</feature>
<comment type="subcellular location">
    <subcellularLocation>
        <location evidence="6">Cytoplasm</location>
    </subcellularLocation>
</comment>
<dbReference type="InterPro" id="IPR029063">
    <property type="entry name" value="SAM-dependent_MTases_sf"/>
</dbReference>
<dbReference type="CDD" id="cd18095">
    <property type="entry name" value="SpoU-like_rRNA-MTase"/>
    <property type="match status" value="1"/>
</dbReference>
<dbReference type="SUPFAM" id="SSF75217">
    <property type="entry name" value="alpha/beta knot"/>
    <property type="match status" value="1"/>
</dbReference>
<evidence type="ECO:0000256" key="2">
    <source>
        <dbReference type="ARBA" id="ARBA00022552"/>
    </source>
</evidence>
<accession>A0A833H4X7</accession>
<dbReference type="Pfam" id="PF02527">
    <property type="entry name" value="GidB"/>
    <property type="match status" value="1"/>
</dbReference>
<dbReference type="GO" id="GO:0003723">
    <property type="term" value="F:RNA binding"/>
    <property type="evidence" value="ECO:0007669"/>
    <property type="project" value="InterPro"/>
</dbReference>
<proteinExistence type="inferred from homology"/>
<sequence>MKEIDQDRMAADLRSAGIHLKKDALDRLWSFHRILRERNRELNLTRLYSYETMVRKHYVDCLLVTELLSKSGLRLEGPVMDLGSGGGFPGMPLAIESPDTAWYLVEGRENRCAYLKETAAELGLSNVTVYWRKLQPTDAVSVRAVITRAVEGMTGTAERVSGSLEKGGLLLFMKGPHCDDEIREMQAEPYELVLDEHYTLPGSERDRRRLVVFRRTSEPGRGRRLYPYGETAEQWKHALHITSAENVRYKSLKKIMQGGARSIMKEGQTLVYGRRVVDEVLNETPESVEAVLFEERSVKKGLADDAMTDIAREERLPAGMDLLVLSAPLIDGLGLKGFEPPYLLYKVNPIPQWDASALSEPTLFLPLGDPENMGLALRSALAFGFKEIVLLEEAASPYLPTVIRASSGASLRLNYRRGPSILKLAGVLGEMRAGLPGGGPGKALEAPIFYLDRDGQALPEQSRPATAFGLIVGEEGRGIPDSLRELAEKGAVKALSIPMSEEIESLNAAVSLSIAMYQLTPTR</sequence>
<dbReference type="GO" id="GO:0005829">
    <property type="term" value="C:cytosol"/>
    <property type="evidence" value="ECO:0007669"/>
    <property type="project" value="TreeGrafter"/>
</dbReference>
<keyword evidence="2 6" id="KW-0698">rRNA processing</keyword>
<keyword evidence="3 6" id="KW-0489">Methyltransferase</keyword>
<dbReference type="Gene3D" id="3.40.50.150">
    <property type="entry name" value="Vaccinia Virus protein VP39"/>
    <property type="match status" value="1"/>
</dbReference>
<dbReference type="Pfam" id="PF00588">
    <property type="entry name" value="SpoU_methylase"/>
    <property type="match status" value="1"/>
</dbReference>
<evidence type="ECO:0000313" key="9">
    <source>
        <dbReference type="Proteomes" id="UP000460298"/>
    </source>
</evidence>
<dbReference type="InterPro" id="IPR029028">
    <property type="entry name" value="Alpha/beta_knot_MTases"/>
</dbReference>
<feature type="binding site" evidence="6">
    <location>
        <position position="83"/>
    </location>
    <ligand>
        <name>S-adenosyl-L-methionine</name>
        <dbReference type="ChEBI" id="CHEBI:59789"/>
    </ligand>
</feature>
<reference evidence="8 9" key="1">
    <citation type="submission" date="2019-10" db="EMBL/GenBank/DDBJ databases">
        <title>Extracellular Electron Transfer in a Candidatus Methanoperedens spp. Enrichment Culture.</title>
        <authorList>
            <person name="Berger S."/>
            <person name="Rangel Shaw D."/>
            <person name="Berben T."/>
            <person name="In 'T Zandt M."/>
            <person name="Frank J."/>
            <person name="Reimann J."/>
            <person name="Jetten M.S.M."/>
            <person name="Welte C.U."/>
        </authorList>
    </citation>
    <scope>NUCLEOTIDE SEQUENCE [LARGE SCALE GENOMIC DNA]</scope>
    <source>
        <strain evidence="8">SB12</strain>
    </source>
</reference>
<comment type="caution">
    <text evidence="8">The sequence shown here is derived from an EMBL/GenBank/DDBJ whole genome shotgun (WGS) entry which is preliminary data.</text>
</comment>
<dbReference type="InterPro" id="IPR003682">
    <property type="entry name" value="rRNA_ssu_MeTfrase_G"/>
</dbReference>
<dbReference type="Gene3D" id="3.40.1280.10">
    <property type="match status" value="1"/>
</dbReference>
<evidence type="ECO:0000256" key="1">
    <source>
        <dbReference type="ARBA" id="ARBA00022490"/>
    </source>
</evidence>
<keyword evidence="5 6" id="KW-0949">S-adenosyl-L-methionine</keyword>
<keyword evidence="1 6" id="KW-0963">Cytoplasm</keyword>
<dbReference type="PANTHER" id="PTHR31760:SF0">
    <property type="entry name" value="S-ADENOSYL-L-METHIONINE-DEPENDENT METHYLTRANSFERASES SUPERFAMILY PROTEIN"/>
    <property type="match status" value="1"/>
</dbReference>
<evidence type="ECO:0000259" key="7">
    <source>
        <dbReference type="Pfam" id="PF00588"/>
    </source>
</evidence>
<name>A0A833H4X7_9LEPT</name>
<comment type="function">
    <text evidence="6">Specifically methylates the N7 position of a guanine in 16S rRNA.</text>
</comment>
<dbReference type="InterPro" id="IPR029026">
    <property type="entry name" value="tRNA_m1G_MTases_N"/>
</dbReference>
<evidence type="ECO:0000256" key="4">
    <source>
        <dbReference type="ARBA" id="ARBA00022679"/>
    </source>
</evidence>
<dbReference type="AlphaFoldDB" id="A0A833H4X7"/>
<feature type="binding site" evidence="6">
    <location>
        <position position="88"/>
    </location>
    <ligand>
        <name>S-adenosyl-L-methionine</name>
        <dbReference type="ChEBI" id="CHEBI:59789"/>
    </ligand>
</feature>
<dbReference type="EMBL" id="WBUI01000001">
    <property type="protein sequence ID" value="KAB2935471.1"/>
    <property type="molecule type" value="Genomic_DNA"/>
</dbReference>
<dbReference type="Proteomes" id="UP000460298">
    <property type="component" value="Unassembled WGS sequence"/>
</dbReference>